<dbReference type="EMBL" id="JAURUE010000005">
    <property type="protein sequence ID" value="MDP9616460.1"/>
    <property type="molecule type" value="Genomic_DNA"/>
</dbReference>
<dbReference type="PROSITE" id="PS50893">
    <property type="entry name" value="ABC_TRANSPORTER_2"/>
    <property type="match status" value="1"/>
</dbReference>
<feature type="transmembrane region" description="Helical" evidence="7">
    <location>
        <begin position="237"/>
        <end position="264"/>
    </location>
</feature>
<evidence type="ECO:0000256" key="5">
    <source>
        <dbReference type="ARBA" id="ARBA00022989"/>
    </source>
</evidence>
<dbReference type="GO" id="GO:0005524">
    <property type="term" value="F:ATP binding"/>
    <property type="evidence" value="ECO:0007669"/>
    <property type="project" value="UniProtKB-KW"/>
</dbReference>
<evidence type="ECO:0000256" key="6">
    <source>
        <dbReference type="ARBA" id="ARBA00023136"/>
    </source>
</evidence>
<keyword evidence="5 7" id="KW-1133">Transmembrane helix</keyword>
<feature type="transmembrane region" description="Helical" evidence="7">
    <location>
        <begin position="55"/>
        <end position="75"/>
    </location>
</feature>
<feature type="domain" description="ABC transmembrane type-1" evidence="9">
    <location>
        <begin position="19"/>
        <end position="302"/>
    </location>
</feature>
<dbReference type="InterPro" id="IPR003439">
    <property type="entry name" value="ABC_transporter-like_ATP-bd"/>
</dbReference>
<dbReference type="InterPro" id="IPR011527">
    <property type="entry name" value="ABC1_TM_dom"/>
</dbReference>
<dbReference type="InterPro" id="IPR027417">
    <property type="entry name" value="P-loop_NTPase"/>
</dbReference>
<feature type="domain" description="ABC transporter" evidence="8">
    <location>
        <begin position="349"/>
        <end position="581"/>
    </location>
</feature>
<keyword evidence="3" id="KW-0547">Nucleotide-binding</keyword>
<keyword evidence="11" id="KW-1185">Reference proteome</keyword>
<reference evidence="10 11" key="1">
    <citation type="submission" date="2023-07" db="EMBL/GenBank/DDBJ databases">
        <title>Sequencing the genomes of 1000 actinobacteria strains.</title>
        <authorList>
            <person name="Klenk H.-P."/>
        </authorList>
    </citation>
    <scope>NUCLEOTIDE SEQUENCE [LARGE SCALE GENOMIC DNA]</scope>
    <source>
        <strain evidence="10 11">DSM 41600</strain>
    </source>
</reference>
<keyword evidence="4 10" id="KW-0067">ATP-binding</keyword>
<evidence type="ECO:0000259" key="8">
    <source>
        <dbReference type="PROSITE" id="PS50893"/>
    </source>
</evidence>
<dbReference type="PANTHER" id="PTHR24221:SF423">
    <property type="entry name" value="ABC TRANSPORTER"/>
    <property type="match status" value="1"/>
</dbReference>
<feature type="transmembrane region" description="Helical" evidence="7">
    <location>
        <begin position="130"/>
        <end position="151"/>
    </location>
</feature>
<dbReference type="RefSeq" id="WP_307112425.1">
    <property type="nucleotide sequence ID" value="NZ_JAURUE010000005.1"/>
</dbReference>
<comment type="subcellular location">
    <subcellularLocation>
        <location evidence="1">Cell membrane</location>
        <topology evidence="1">Multi-pass membrane protein</topology>
    </subcellularLocation>
</comment>
<sequence>MTPYKAFWQIIRYTPGLYALNAVLQVFRSCIPLLPALIVREVMDRLAVTPGVDSGLWVLLALLVGVVTARVAALLMSVTVDATSTASGTGLLLSNSFSRILGKPGAQGLRRPLGDVVNRLTTDTSGVSDMLMNSLVVLGSASQAAVALVVLFSVDPLITAVVVVPLIAAGFLINFTSTRIKKYHGESRRAAGEVSSFLHEVFNAAQAIQLANAQRRVGERFREVNDTRRRRSMQSRFFTTVFLSSVWTTTTGLGTGIVLLMVAGKFKDGSFTVGDLALFVAYLGWITEFTALFSQNLAAYKQATVSLDRLAEVLPDGGTPADLVAHRPIRPVPDPVLAEPAQGEPLDLLTVRGLTYQHPESGRGIKGVDLTVRRGSFTVVTGTVGGGKTTLLRAVLGLMPKEDGSIRWNGQEITDPADFFVPPRSAYTPQVPHLVSETVRENVLAGLSVPDERLRAATRAAVLDRDLERLDNGLDTLVGTKGTKLSGGQAQRVAAARMFVRNADLLVFDDLSSALDVTTERLLWQRIFEAEDKTCLVVSHRRAALERAGHIIVLKDGTVAAEGTLQDLLRTSPELREIWHAGEGADLDES</sequence>
<evidence type="ECO:0000256" key="7">
    <source>
        <dbReference type="SAM" id="Phobius"/>
    </source>
</evidence>
<dbReference type="Pfam" id="PF00005">
    <property type="entry name" value="ABC_tran"/>
    <property type="match status" value="1"/>
</dbReference>
<proteinExistence type="predicted"/>
<gene>
    <name evidence="10" type="ORF">JOF35_008818</name>
</gene>
<dbReference type="SUPFAM" id="SSF90123">
    <property type="entry name" value="ABC transporter transmembrane region"/>
    <property type="match status" value="1"/>
</dbReference>
<dbReference type="Pfam" id="PF00664">
    <property type="entry name" value="ABC_membrane"/>
    <property type="match status" value="1"/>
</dbReference>
<dbReference type="SMART" id="SM00382">
    <property type="entry name" value="AAA"/>
    <property type="match status" value="1"/>
</dbReference>
<evidence type="ECO:0000256" key="2">
    <source>
        <dbReference type="ARBA" id="ARBA00022692"/>
    </source>
</evidence>
<feature type="transmembrane region" description="Helical" evidence="7">
    <location>
        <begin position="157"/>
        <end position="175"/>
    </location>
</feature>
<dbReference type="Gene3D" id="3.40.50.300">
    <property type="entry name" value="P-loop containing nucleotide triphosphate hydrolases"/>
    <property type="match status" value="1"/>
</dbReference>
<dbReference type="SUPFAM" id="SSF52540">
    <property type="entry name" value="P-loop containing nucleoside triphosphate hydrolases"/>
    <property type="match status" value="1"/>
</dbReference>
<evidence type="ECO:0000256" key="3">
    <source>
        <dbReference type="ARBA" id="ARBA00022741"/>
    </source>
</evidence>
<dbReference type="Proteomes" id="UP001234880">
    <property type="component" value="Unassembled WGS sequence"/>
</dbReference>
<evidence type="ECO:0000313" key="11">
    <source>
        <dbReference type="Proteomes" id="UP001234880"/>
    </source>
</evidence>
<evidence type="ECO:0000259" key="9">
    <source>
        <dbReference type="PROSITE" id="PS50929"/>
    </source>
</evidence>
<feature type="transmembrane region" description="Helical" evidence="7">
    <location>
        <begin position="276"/>
        <end position="293"/>
    </location>
</feature>
<dbReference type="PROSITE" id="PS50929">
    <property type="entry name" value="ABC_TM1F"/>
    <property type="match status" value="1"/>
</dbReference>
<keyword evidence="2 7" id="KW-0812">Transmembrane</keyword>
<dbReference type="PANTHER" id="PTHR24221">
    <property type="entry name" value="ATP-BINDING CASSETTE SUB-FAMILY B"/>
    <property type="match status" value="1"/>
</dbReference>
<evidence type="ECO:0000256" key="4">
    <source>
        <dbReference type="ARBA" id="ARBA00022840"/>
    </source>
</evidence>
<organism evidence="10 11">
    <name type="scientific">Streptomyces demainii</name>
    <dbReference type="NCBI Taxonomy" id="588122"/>
    <lineage>
        <taxon>Bacteria</taxon>
        <taxon>Bacillati</taxon>
        <taxon>Actinomycetota</taxon>
        <taxon>Actinomycetes</taxon>
        <taxon>Kitasatosporales</taxon>
        <taxon>Streptomycetaceae</taxon>
        <taxon>Streptomyces</taxon>
    </lineage>
</organism>
<evidence type="ECO:0000313" key="10">
    <source>
        <dbReference type="EMBL" id="MDP9616460.1"/>
    </source>
</evidence>
<accession>A0ABT9L834</accession>
<name>A0ABT9L834_9ACTN</name>
<dbReference type="InterPro" id="IPR003593">
    <property type="entry name" value="AAA+_ATPase"/>
</dbReference>
<dbReference type="CDD" id="cd07346">
    <property type="entry name" value="ABC_6TM_exporters"/>
    <property type="match status" value="1"/>
</dbReference>
<comment type="caution">
    <text evidence="10">The sequence shown here is derived from an EMBL/GenBank/DDBJ whole genome shotgun (WGS) entry which is preliminary data.</text>
</comment>
<keyword evidence="6 7" id="KW-0472">Membrane</keyword>
<protein>
    <submittedName>
        <fullName evidence="10">ATP-binding cassette subfamily B protein</fullName>
    </submittedName>
</protein>
<evidence type="ECO:0000256" key="1">
    <source>
        <dbReference type="ARBA" id="ARBA00004651"/>
    </source>
</evidence>
<dbReference type="Gene3D" id="1.20.1560.10">
    <property type="entry name" value="ABC transporter type 1, transmembrane domain"/>
    <property type="match status" value="1"/>
</dbReference>
<dbReference type="InterPro" id="IPR039421">
    <property type="entry name" value="Type_1_exporter"/>
</dbReference>
<dbReference type="InterPro" id="IPR036640">
    <property type="entry name" value="ABC1_TM_sf"/>
</dbReference>